<sequence>MSSVHLPTRRTILTLGLTATTMTLSGCAPSTRTKEKPSPSYPSPTQSFVREPEYGYGYDGIIRLDNYEKSGKYAPATHDHKALNVPKPLKPEYINEYSHDGICAFLAYWIESTNYAYLTGDLKPLSQITDPYKIIHPEILKMYEDNTGWVIGPQHIYTLELVTPASGNDFKDSTIYEWQSVLRVSPEATVYVTANKSEKLFTDFIGAREKADISSDVRYTDGEWHLVNDDGSNVEKKPL</sequence>
<evidence type="ECO:0000256" key="1">
    <source>
        <dbReference type="SAM" id="MobiDB-lite"/>
    </source>
</evidence>
<dbReference type="RefSeq" id="WP_070660112.1">
    <property type="nucleotide sequence ID" value="NZ_CAUVUD010000035.1"/>
</dbReference>
<dbReference type="Pfam" id="PF19843">
    <property type="entry name" value="DUF6318"/>
    <property type="match status" value="1"/>
</dbReference>
<name>A0A2A8D955_9MICC</name>
<keyword evidence="4" id="KW-1185">Reference proteome</keyword>
<evidence type="ECO:0000259" key="2">
    <source>
        <dbReference type="Pfam" id="PF19843"/>
    </source>
</evidence>
<evidence type="ECO:0000313" key="4">
    <source>
        <dbReference type="Proteomes" id="UP000219947"/>
    </source>
</evidence>
<dbReference type="InterPro" id="IPR046281">
    <property type="entry name" value="DUF6318"/>
</dbReference>
<evidence type="ECO:0000313" key="3">
    <source>
        <dbReference type="EMBL" id="PEN17414.1"/>
    </source>
</evidence>
<accession>A0A2A8D955</accession>
<organism evidence="3 4">
    <name type="scientific">Rothia dentocariosa</name>
    <dbReference type="NCBI Taxonomy" id="2047"/>
    <lineage>
        <taxon>Bacteria</taxon>
        <taxon>Bacillati</taxon>
        <taxon>Actinomycetota</taxon>
        <taxon>Actinomycetes</taxon>
        <taxon>Micrococcales</taxon>
        <taxon>Micrococcaceae</taxon>
        <taxon>Rothia</taxon>
    </lineage>
</organism>
<comment type="caution">
    <text evidence="3">The sequence shown here is derived from an EMBL/GenBank/DDBJ whole genome shotgun (WGS) entry which is preliminary data.</text>
</comment>
<reference evidence="3" key="1">
    <citation type="submission" date="2017-10" db="EMBL/GenBank/DDBJ databases">
        <title>Kefir isolates.</title>
        <authorList>
            <person name="Kim Y."/>
            <person name="Blasche S."/>
        </authorList>
    </citation>
    <scope>NUCLEOTIDE SEQUENCE [LARGE SCALE GENOMIC DNA]</scope>
    <source>
        <strain evidence="3">OG2-2</strain>
    </source>
</reference>
<proteinExistence type="predicted"/>
<dbReference type="EMBL" id="PDEV01000001">
    <property type="protein sequence ID" value="PEN17414.1"/>
    <property type="molecule type" value="Genomic_DNA"/>
</dbReference>
<gene>
    <name evidence="3" type="ORF">CRM92_05310</name>
</gene>
<feature type="region of interest" description="Disordered" evidence="1">
    <location>
        <begin position="26"/>
        <end position="51"/>
    </location>
</feature>
<dbReference type="Proteomes" id="UP000219947">
    <property type="component" value="Unassembled WGS sequence"/>
</dbReference>
<feature type="domain" description="DUF6318" evidence="2">
    <location>
        <begin position="71"/>
        <end position="229"/>
    </location>
</feature>
<protein>
    <recommendedName>
        <fullName evidence="2">DUF6318 domain-containing protein</fullName>
    </recommendedName>
</protein>
<dbReference type="AlphaFoldDB" id="A0A2A8D955"/>